<dbReference type="EMBL" id="BPLQ01012878">
    <property type="protein sequence ID" value="GIY68548.1"/>
    <property type="molecule type" value="Genomic_DNA"/>
</dbReference>
<gene>
    <name evidence="2" type="ORF">CDAR_302561</name>
</gene>
<accession>A0AAV4VES8</accession>
<comment type="caution">
    <text evidence="2">The sequence shown here is derived from an EMBL/GenBank/DDBJ whole genome shotgun (WGS) entry which is preliminary data.</text>
</comment>
<protein>
    <submittedName>
        <fullName evidence="2">Uncharacterized protein</fullName>
    </submittedName>
</protein>
<evidence type="ECO:0000313" key="3">
    <source>
        <dbReference type="Proteomes" id="UP001054837"/>
    </source>
</evidence>
<evidence type="ECO:0000313" key="2">
    <source>
        <dbReference type="EMBL" id="GIY68548.1"/>
    </source>
</evidence>
<sequence length="154" mass="17098">MYLDECIFQAVGPARCWGVCLLVSFKRFSRAKKASFALLKPSSNSVSNDKAYIEQVGNYFPSIFFSAASKQNLPPSRENHLKKGCDIIRVSSFLTWKVESTSYRGIIFCTRFCGHVDEFDDLTSSPSSGSSSVGILQQQLRSREKFPSSVSNSG</sequence>
<reference evidence="2 3" key="1">
    <citation type="submission" date="2021-06" db="EMBL/GenBank/DDBJ databases">
        <title>Caerostris darwini draft genome.</title>
        <authorList>
            <person name="Kono N."/>
            <person name="Arakawa K."/>
        </authorList>
    </citation>
    <scope>NUCLEOTIDE SEQUENCE [LARGE SCALE GENOMIC DNA]</scope>
</reference>
<feature type="region of interest" description="Disordered" evidence="1">
    <location>
        <begin position="123"/>
        <end position="154"/>
    </location>
</feature>
<name>A0AAV4VES8_9ARAC</name>
<proteinExistence type="predicted"/>
<dbReference type="Proteomes" id="UP001054837">
    <property type="component" value="Unassembled WGS sequence"/>
</dbReference>
<keyword evidence="3" id="KW-1185">Reference proteome</keyword>
<organism evidence="2 3">
    <name type="scientific">Caerostris darwini</name>
    <dbReference type="NCBI Taxonomy" id="1538125"/>
    <lineage>
        <taxon>Eukaryota</taxon>
        <taxon>Metazoa</taxon>
        <taxon>Ecdysozoa</taxon>
        <taxon>Arthropoda</taxon>
        <taxon>Chelicerata</taxon>
        <taxon>Arachnida</taxon>
        <taxon>Araneae</taxon>
        <taxon>Araneomorphae</taxon>
        <taxon>Entelegynae</taxon>
        <taxon>Araneoidea</taxon>
        <taxon>Araneidae</taxon>
        <taxon>Caerostris</taxon>
    </lineage>
</organism>
<dbReference type="AlphaFoldDB" id="A0AAV4VES8"/>
<evidence type="ECO:0000256" key="1">
    <source>
        <dbReference type="SAM" id="MobiDB-lite"/>
    </source>
</evidence>